<dbReference type="EMBL" id="PVWQ01000008">
    <property type="protein sequence ID" value="RDW74530.1"/>
    <property type="molecule type" value="Genomic_DNA"/>
</dbReference>
<comment type="caution">
    <text evidence="1">The sequence shown here is derived from an EMBL/GenBank/DDBJ whole genome shotgun (WGS) entry which is preliminary data.</text>
</comment>
<protein>
    <submittedName>
        <fullName evidence="1">Uncharacterized protein</fullName>
    </submittedName>
</protein>
<evidence type="ECO:0000313" key="2">
    <source>
        <dbReference type="Proteomes" id="UP000256690"/>
    </source>
</evidence>
<dbReference type="OrthoDB" id="4503771at2759"/>
<sequence length="213" mass="23206">MPTYPNFSTAKLSTNSLSLDRIIYCLILASMEAEAGCQCSIGALQVMNEIRSVPTVVELETILGLVDRIHIQGQAMLKCKECRANPGSTLLTLPALADQSLALFEAACLAYNVTRKDALFDPSLPQFLCIRSKMQLGQMDLDDDETVVLVRMLLGKNSMKLLELLKGLRSLAKDCGQSHRAGAATLRACESSVEPSIHRLAVFMEQIEAETGS</sequence>
<name>A0A3D8RKN7_9EURO</name>
<dbReference type="RefSeq" id="XP_026602298.1">
    <property type="nucleotide sequence ID" value="XM_026749208.1"/>
</dbReference>
<gene>
    <name evidence="1" type="ORF">DSM5745_07192</name>
</gene>
<dbReference type="GeneID" id="38117562"/>
<reference evidence="1 2" key="1">
    <citation type="journal article" date="2018" name="IMA Fungus">
        <title>IMA Genome-F 9: Draft genome sequence of Annulohypoxylon stygium, Aspergillus mulundensis, Berkeleyomyces basicola (syn. Thielaviopsis basicola), Ceratocystis smalleyi, two Cercospora beticola strains, Coleophoma cylindrospora, Fusarium fracticaudum, Phialophora cf. hyalina, and Morchella septimelata.</title>
        <authorList>
            <person name="Wingfield B.D."/>
            <person name="Bills G.F."/>
            <person name="Dong Y."/>
            <person name="Huang W."/>
            <person name="Nel W.J."/>
            <person name="Swalarsk-Parry B.S."/>
            <person name="Vaghefi N."/>
            <person name="Wilken P.M."/>
            <person name="An Z."/>
            <person name="de Beer Z.W."/>
            <person name="De Vos L."/>
            <person name="Chen L."/>
            <person name="Duong T.A."/>
            <person name="Gao Y."/>
            <person name="Hammerbacher A."/>
            <person name="Kikkert J.R."/>
            <person name="Li Y."/>
            <person name="Li H."/>
            <person name="Li K."/>
            <person name="Li Q."/>
            <person name="Liu X."/>
            <person name="Ma X."/>
            <person name="Naidoo K."/>
            <person name="Pethybridge S.J."/>
            <person name="Sun J."/>
            <person name="Steenkamp E.T."/>
            <person name="van der Nest M.A."/>
            <person name="van Wyk S."/>
            <person name="Wingfield M.J."/>
            <person name="Xiong C."/>
            <person name="Yue Q."/>
            <person name="Zhang X."/>
        </authorList>
    </citation>
    <scope>NUCLEOTIDE SEQUENCE [LARGE SCALE GENOMIC DNA]</scope>
    <source>
        <strain evidence="1 2">DSM 5745</strain>
    </source>
</reference>
<organism evidence="1 2">
    <name type="scientific">Aspergillus mulundensis</name>
    <dbReference type="NCBI Taxonomy" id="1810919"/>
    <lineage>
        <taxon>Eukaryota</taxon>
        <taxon>Fungi</taxon>
        <taxon>Dikarya</taxon>
        <taxon>Ascomycota</taxon>
        <taxon>Pezizomycotina</taxon>
        <taxon>Eurotiomycetes</taxon>
        <taxon>Eurotiomycetidae</taxon>
        <taxon>Eurotiales</taxon>
        <taxon>Aspergillaceae</taxon>
        <taxon>Aspergillus</taxon>
        <taxon>Aspergillus subgen. Nidulantes</taxon>
    </lineage>
</organism>
<keyword evidence="2" id="KW-1185">Reference proteome</keyword>
<accession>A0A3D8RKN7</accession>
<dbReference type="Proteomes" id="UP000256690">
    <property type="component" value="Unassembled WGS sequence"/>
</dbReference>
<evidence type="ECO:0000313" key="1">
    <source>
        <dbReference type="EMBL" id="RDW74530.1"/>
    </source>
</evidence>
<dbReference type="AlphaFoldDB" id="A0A3D8RKN7"/>
<proteinExistence type="predicted"/>